<feature type="transmembrane region" description="Helical" evidence="1">
    <location>
        <begin position="26"/>
        <end position="46"/>
    </location>
</feature>
<feature type="transmembrane region" description="Helical" evidence="1">
    <location>
        <begin position="245"/>
        <end position="265"/>
    </location>
</feature>
<feature type="domain" description="EamA" evidence="2">
    <location>
        <begin position="28"/>
        <end position="164"/>
    </location>
</feature>
<feature type="transmembrane region" description="Helical" evidence="1">
    <location>
        <begin position="304"/>
        <end position="321"/>
    </location>
</feature>
<feature type="transmembrane region" description="Helical" evidence="1">
    <location>
        <begin position="88"/>
        <end position="109"/>
    </location>
</feature>
<feature type="transmembrane region" description="Helical" evidence="1">
    <location>
        <begin position="180"/>
        <end position="199"/>
    </location>
</feature>
<sequence length="322" mass="32665">MLPWAVQSAAAGTTKTPGHTVRHVNASIGIALAVAGATGWALQYIFIRLATDHESGTVAAAMVVGLAVNVLVVLPAVLAWFYPDYGLTWLAVGAFVAAGLAGSFVARLAQFASTTTIGASRTAPVVSTTALFSAVFAVALLGETLTLLHAAGIVLVVAGVAVISYDTARDGDEANLREAGAALVLPLVSALALGIEPVFVKTGLAEGASPFVGLAVMSTSAAFGYAVYARATNAVTIADIRDGPMTWYVACGLGSTIALAGYFSALALLPVVVVVPIFQTAPLLVLVLSAVLLPRRLERVTPRLVAAAVVVVVGTTIVSLSS</sequence>
<name>A0A6B0SSZ8_9EURY</name>
<feature type="transmembrane region" description="Helical" evidence="1">
    <location>
        <begin position="121"/>
        <end position="141"/>
    </location>
</feature>
<keyword evidence="1" id="KW-1133">Transmembrane helix</keyword>
<dbReference type="InterPro" id="IPR000620">
    <property type="entry name" value="EamA_dom"/>
</dbReference>
<dbReference type="EMBL" id="WUUU01000058">
    <property type="protein sequence ID" value="MXR20709.1"/>
    <property type="molecule type" value="Genomic_DNA"/>
</dbReference>
<feature type="transmembrane region" description="Helical" evidence="1">
    <location>
        <begin position="271"/>
        <end position="292"/>
    </location>
</feature>
<accession>A0A6B0SSZ8</accession>
<protein>
    <submittedName>
        <fullName evidence="3">EamA family transporter</fullName>
    </submittedName>
</protein>
<dbReference type="AlphaFoldDB" id="A0A6B0SSZ8"/>
<feature type="transmembrane region" description="Helical" evidence="1">
    <location>
        <begin position="58"/>
        <end position="82"/>
    </location>
</feature>
<dbReference type="PANTHER" id="PTHR22911:SF137">
    <property type="entry name" value="SOLUTE CARRIER FAMILY 35 MEMBER G2-RELATED"/>
    <property type="match status" value="1"/>
</dbReference>
<evidence type="ECO:0000313" key="4">
    <source>
        <dbReference type="Proteomes" id="UP000471521"/>
    </source>
</evidence>
<proteinExistence type="predicted"/>
<keyword evidence="1" id="KW-0472">Membrane</keyword>
<dbReference type="Pfam" id="PF00892">
    <property type="entry name" value="EamA"/>
    <property type="match status" value="2"/>
</dbReference>
<dbReference type="SUPFAM" id="SSF103481">
    <property type="entry name" value="Multidrug resistance efflux transporter EmrE"/>
    <property type="match status" value="2"/>
</dbReference>
<reference evidence="3 4" key="1">
    <citation type="submission" date="2019-12" db="EMBL/GenBank/DDBJ databases">
        <title>Isolation and characterization of three novel carbon monoxide-oxidizing members of Halobacteria from salione crusts and soils.</title>
        <authorList>
            <person name="Myers M.R."/>
            <person name="King G.M."/>
        </authorList>
    </citation>
    <scope>NUCLEOTIDE SEQUENCE [LARGE SCALE GENOMIC DNA]</scope>
    <source>
        <strain evidence="3 4">PCN9</strain>
    </source>
</reference>
<feature type="transmembrane region" description="Helical" evidence="1">
    <location>
        <begin position="211"/>
        <end position="233"/>
    </location>
</feature>
<feature type="transmembrane region" description="Helical" evidence="1">
    <location>
        <begin position="147"/>
        <end position="168"/>
    </location>
</feature>
<gene>
    <name evidence="3" type="ORF">GRX66_08855</name>
</gene>
<dbReference type="PANTHER" id="PTHR22911">
    <property type="entry name" value="ACYL-MALONYL CONDENSING ENZYME-RELATED"/>
    <property type="match status" value="1"/>
</dbReference>
<evidence type="ECO:0000313" key="3">
    <source>
        <dbReference type="EMBL" id="MXR20709.1"/>
    </source>
</evidence>
<evidence type="ECO:0000256" key="1">
    <source>
        <dbReference type="SAM" id="Phobius"/>
    </source>
</evidence>
<dbReference type="Proteomes" id="UP000471521">
    <property type="component" value="Unassembled WGS sequence"/>
</dbReference>
<organism evidence="3 4">
    <name type="scientific">Halobacterium bonnevillei</name>
    <dbReference type="NCBI Taxonomy" id="2692200"/>
    <lineage>
        <taxon>Archaea</taxon>
        <taxon>Methanobacteriati</taxon>
        <taxon>Methanobacteriota</taxon>
        <taxon>Stenosarchaea group</taxon>
        <taxon>Halobacteria</taxon>
        <taxon>Halobacteriales</taxon>
        <taxon>Halobacteriaceae</taxon>
        <taxon>Halobacterium</taxon>
    </lineage>
</organism>
<dbReference type="GO" id="GO:0016020">
    <property type="term" value="C:membrane"/>
    <property type="evidence" value="ECO:0007669"/>
    <property type="project" value="InterPro"/>
</dbReference>
<dbReference type="InterPro" id="IPR037185">
    <property type="entry name" value="EmrE-like"/>
</dbReference>
<keyword evidence="1" id="KW-0812">Transmembrane</keyword>
<feature type="domain" description="EamA" evidence="2">
    <location>
        <begin position="183"/>
        <end position="319"/>
    </location>
</feature>
<evidence type="ECO:0000259" key="2">
    <source>
        <dbReference type="Pfam" id="PF00892"/>
    </source>
</evidence>
<keyword evidence="4" id="KW-1185">Reference proteome</keyword>
<comment type="caution">
    <text evidence="3">The sequence shown here is derived from an EMBL/GenBank/DDBJ whole genome shotgun (WGS) entry which is preliminary data.</text>
</comment>